<feature type="chain" id="PRO_5012297763" description="beta-N-acetylhexosaminidase" evidence="7">
    <location>
        <begin position="25"/>
        <end position="538"/>
    </location>
</feature>
<dbReference type="PANTHER" id="PTHR30480">
    <property type="entry name" value="BETA-HEXOSAMINIDASE-RELATED"/>
    <property type="match status" value="1"/>
</dbReference>
<dbReference type="NCBIfam" id="NF003740">
    <property type="entry name" value="PRK05337.1"/>
    <property type="match status" value="1"/>
</dbReference>
<comment type="similarity">
    <text evidence="2">Belongs to the glycosyl hydrolase 3 family.</text>
</comment>
<dbReference type="EC" id="3.2.1.52" evidence="3"/>
<evidence type="ECO:0000313" key="9">
    <source>
        <dbReference type="EMBL" id="SIS62747.1"/>
    </source>
</evidence>
<dbReference type="InterPro" id="IPR019800">
    <property type="entry name" value="Glyco_hydro_3_AS"/>
</dbReference>
<sequence length="538" mass="58146">MKKILMAVAAMLLMSGIFTSVSFAAEFPDVKQGDRFYDEITYLTNDSIIFGFPDGTFQPGGEVTRAQAAIMIGRALGYDGTQPQTEFPDADGEASGYIAKLTSEGIINGYPDGTFRPGNVVTRAEMAILLDRAFVPGAVEGSEFFTDVGPNMNAYESIATLSAMGVAMGYPDATFRPSEELNRQQFAAFLARVLNPEQFVPERVSVSDMTLNEKIGQMVIAGLDGTSLTTPDERLMTDYHVGGFIFYGDNLETRQQSINFVNEVKAANQGNKLPLFISVDQEGGRVARLPGVNTTPSNKAIGETNDPDYAYSIGQTLGQQLNSMGFNLDYAPVLDINSNPDNPVIGDRSYGDNADIVSRMGIQTMKGIQSENIIPVIKHFPGHGDTSVDSHLELPRVTKSLNQLEQLELIPFKKAIDEGANVVMIAHILLSELDADYPASMSETVITELLRNQLDFNGVVITDDMTMGAIADNYGMGEAAVKSVEAGSDIVLVAHGNQNVIDVIEAIKAAVEDGEISERSINESVQRIISLKRAHLGA</sequence>
<dbReference type="PROSITE" id="PS00775">
    <property type="entry name" value="GLYCOSYL_HYDROL_F3"/>
    <property type="match status" value="1"/>
</dbReference>
<dbReference type="InterPro" id="IPR050226">
    <property type="entry name" value="NagZ_Beta-hexosaminidase"/>
</dbReference>
<dbReference type="InterPro" id="IPR017853">
    <property type="entry name" value="GH"/>
</dbReference>
<dbReference type="Proteomes" id="UP000187608">
    <property type="component" value="Unassembled WGS sequence"/>
</dbReference>
<protein>
    <recommendedName>
        <fullName evidence="3">beta-N-acetylhexosaminidase</fullName>
        <ecNumber evidence="3">3.2.1.52</ecNumber>
    </recommendedName>
</protein>
<gene>
    <name evidence="9" type="ORF">SAMN05421687_11410</name>
</gene>
<dbReference type="EMBL" id="FTOC01000014">
    <property type="protein sequence ID" value="SIS62747.1"/>
    <property type="molecule type" value="Genomic_DNA"/>
</dbReference>
<comment type="catalytic activity">
    <reaction evidence="1">
        <text>Hydrolysis of terminal non-reducing N-acetyl-D-hexosamine residues in N-acetyl-beta-D-hexosaminides.</text>
        <dbReference type="EC" id="3.2.1.52"/>
    </reaction>
</comment>
<reference evidence="10" key="1">
    <citation type="submission" date="2017-01" db="EMBL/GenBank/DDBJ databases">
        <authorList>
            <person name="Varghese N."/>
            <person name="Submissions S."/>
        </authorList>
    </citation>
    <scope>NUCLEOTIDE SEQUENCE [LARGE SCALE GENOMIC DNA]</scope>
    <source>
        <strain evidence="10">DSM 23127</strain>
    </source>
</reference>
<dbReference type="GO" id="GO:0009254">
    <property type="term" value="P:peptidoglycan turnover"/>
    <property type="evidence" value="ECO:0007669"/>
    <property type="project" value="TreeGrafter"/>
</dbReference>
<dbReference type="Pfam" id="PF00933">
    <property type="entry name" value="Glyco_hydro_3"/>
    <property type="match status" value="1"/>
</dbReference>
<dbReference type="STRING" id="570947.SAMN05421687_11410"/>
<evidence type="ECO:0000313" key="10">
    <source>
        <dbReference type="Proteomes" id="UP000187608"/>
    </source>
</evidence>
<dbReference type="GO" id="GO:0005975">
    <property type="term" value="P:carbohydrate metabolic process"/>
    <property type="evidence" value="ECO:0007669"/>
    <property type="project" value="InterPro"/>
</dbReference>
<feature type="domain" description="SLH" evidence="8">
    <location>
        <begin position="141"/>
        <end position="204"/>
    </location>
</feature>
<dbReference type="AlphaFoldDB" id="A0A1N7KMG6"/>
<evidence type="ECO:0000259" key="8">
    <source>
        <dbReference type="PROSITE" id="PS51272"/>
    </source>
</evidence>
<dbReference type="InterPro" id="IPR001764">
    <property type="entry name" value="Glyco_hydro_3_N"/>
</dbReference>
<dbReference type="PANTHER" id="PTHR30480:SF13">
    <property type="entry name" value="BETA-HEXOSAMINIDASE"/>
    <property type="match status" value="1"/>
</dbReference>
<feature type="domain" description="SLH" evidence="8">
    <location>
        <begin position="23"/>
        <end position="86"/>
    </location>
</feature>
<dbReference type="Pfam" id="PF00395">
    <property type="entry name" value="SLH"/>
    <property type="match status" value="3"/>
</dbReference>
<evidence type="ECO:0000256" key="2">
    <source>
        <dbReference type="ARBA" id="ARBA00005336"/>
    </source>
</evidence>
<keyword evidence="10" id="KW-1185">Reference proteome</keyword>
<dbReference type="InterPro" id="IPR036962">
    <property type="entry name" value="Glyco_hydro_3_N_sf"/>
</dbReference>
<proteinExistence type="inferred from homology"/>
<keyword evidence="4 7" id="KW-0732">Signal</keyword>
<dbReference type="GO" id="GO:0004563">
    <property type="term" value="F:beta-N-acetylhexosaminidase activity"/>
    <property type="evidence" value="ECO:0007669"/>
    <property type="project" value="UniProtKB-EC"/>
</dbReference>
<dbReference type="Gene3D" id="3.20.20.300">
    <property type="entry name" value="Glycoside hydrolase, family 3, N-terminal domain"/>
    <property type="match status" value="1"/>
</dbReference>
<evidence type="ECO:0000256" key="1">
    <source>
        <dbReference type="ARBA" id="ARBA00001231"/>
    </source>
</evidence>
<evidence type="ECO:0000256" key="7">
    <source>
        <dbReference type="SAM" id="SignalP"/>
    </source>
</evidence>
<evidence type="ECO:0000256" key="6">
    <source>
        <dbReference type="ARBA" id="ARBA00023295"/>
    </source>
</evidence>
<feature type="domain" description="SLH" evidence="8">
    <location>
        <begin position="89"/>
        <end position="140"/>
    </location>
</feature>
<keyword evidence="5" id="KW-0378">Hydrolase</keyword>
<organism evidence="9 10">
    <name type="scientific">Salimicrobium flavidum</name>
    <dbReference type="NCBI Taxonomy" id="570947"/>
    <lineage>
        <taxon>Bacteria</taxon>
        <taxon>Bacillati</taxon>
        <taxon>Bacillota</taxon>
        <taxon>Bacilli</taxon>
        <taxon>Bacillales</taxon>
        <taxon>Bacillaceae</taxon>
        <taxon>Salimicrobium</taxon>
    </lineage>
</organism>
<evidence type="ECO:0000256" key="4">
    <source>
        <dbReference type="ARBA" id="ARBA00022729"/>
    </source>
</evidence>
<dbReference type="SUPFAM" id="SSF51445">
    <property type="entry name" value="(Trans)glycosidases"/>
    <property type="match status" value="1"/>
</dbReference>
<dbReference type="InterPro" id="IPR001119">
    <property type="entry name" value="SLH_dom"/>
</dbReference>
<dbReference type="PROSITE" id="PS51272">
    <property type="entry name" value="SLH"/>
    <property type="match status" value="3"/>
</dbReference>
<dbReference type="OrthoDB" id="9805821at2"/>
<feature type="signal peptide" evidence="7">
    <location>
        <begin position="1"/>
        <end position="24"/>
    </location>
</feature>
<evidence type="ECO:0000256" key="3">
    <source>
        <dbReference type="ARBA" id="ARBA00012663"/>
    </source>
</evidence>
<dbReference type="RefSeq" id="WP_076560582.1">
    <property type="nucleotide sequence ID" value="NZ_FTOC01000014.1"/>
</dbReference>
<name>A0A1N7KMG6_9BACI</name>
<accession>A0A1N7KMG6</accession>
<evidence type="ECO:0000256" key="5">
    <source>
        <dbReference type="ARBA" id="ARBA00022801"/>
    </source>
</evidence>
<keyword evidence="6" id="KW-0326">Glycosidase</keyword>